<dbReference type="Gene3D" id="3.50.20.10">
    <property type="entry name" value="Pyruvoyl-Dependent Histidine Decarboxylase, subunit B"/>
    <property type="match status" value="1"/>
</dbReference>
<evidence type="ECO:0000256" key="6">
    <source>
        <dbReference type="ARBA" id="ARBA00023317"/>
    </source>
</evidence>
<evidence type="ECO:0000256" key="3">
    <source>
        <dbReference type="ARBA" id="ARBA00012426"/>
    </source>
</evidence>
<dbReference type="GO" id="GO:0008792">
    <property type="term" value="F:arginine decarboxylase activity"/>
    <property type="evidence" value="ECO:0007669"/>
    <property type="project" value="UniProtKB-EC"/>
</dbReference>
<evidence type="ECO:0000256" key="5">
    <source>
        <dbReference type="ARBA" id="ARBA00023239"/>
    </source>
</evidence>
<dbReference type="PANTHER" id="PTHR40438">
    <property type="entry name" value="PYRUVOYL-DEPENDENT ARGININE DECARBOXYLASE"/>
    <property type="match status" value="1"/>
</dbReference>
<protein>
    <recommendedName>
        <fullName evidence="3">arginine decarboxylase</fullName>
        <ecNumber evidence="3">4.1.1.19</ecNumber>
    </recommendedName>
</protein>
<dbReference type="AlphaFoldDB" id="A0AAF0IAA7"/>
<proteinExistence type="inferred from homology"/>
<reference evidence="8" key="1">
    <citation type="journal article" date="2017" name="Nature">
        <title>Asgard archaea illuminate the origin of eukaryotic cellular complexity.</title>
        <authorList>
            <person name="Zaremba-Niedzwiedzka K."/>
            <person name="Caceres E.F."/>
            <person name="Saw J.H."/>
            <person name="Backstrom D."/>
            <person name="Juzokaite L."/>
            <person name="Vancaester E."/>
            <person name="Seitz K.W."/>
            <person name="Anantharaman K."/>
            <person name="Starnawski P."/>
            <person name="Kjeldsen K.U."/>
            <person name="Scott M.B."/>
            <person name="Nunoura T."/>
            <person name="Banfield J.F."/>
            <person name="Schramm A."/>
            <person name="Baker B.J."/>
            <person name="Spang A."/>
            <person name="Ettema T.J.G."/>
        </authorList>
    </citation>
    <scope>NUCLEOTIDE SEQUENCE</scope>
    <source>
        <strain evidence="8">LCB_4</strain>
    </source>
</reference>
<sequence length="156" mass="17151">MPAKNFFIVKGSAVSDTSPVNAFDKVLVQTGLDNVNIIPVSSIISGEAIEIKPKRFETGEIVYTVLSKNTGVKGDQISAGLIWGVAGRGGEKIGLVITAQQNFIDDQFLEKTLRDRLQEMSFNRGMRLERFKLETASLEVKTAKYGCVAVIFVYVF</sequence>
<keyword evidence="6" id="KW-0670">Pyruvate</keyword>
<comment type="catalytic activity">
    <reaction evidence="7">
        <text>L-arginine + H(+) = agmatine + CO2</text>
        <dbReference type="Rhea" id="RHEA:17641"/>
        <dbReference type="ChEBI" id="CHEBI:15378"/>
        <dbReference type="ChEBI" id="CHEBI:16526"/>
        <dbReference type="ChEBI" id="CHEBI:32682"/>
        <dbReference type="ChEBI" id="CHEBI:58145"/>
        <dbReference type="EC" id="4.1.1.19"/>
    </reaction>
</comment>
<comment type="similarity">
    <text evidence="2">Belongs to the PdaD family.</text>
</comment>
<dbReference type="InterPro" id="IPR016105">
    <property type="entry name" value="Pyr-dep_his/arg-deCO2ase_sand"/>
</dbReference>
<evidence type="ECO:0000256" key="2">
    <source>
        <dbReference type="ARBA" id="ARBA00007412"/>
    </source>
</evidence>
<dbReference type="SUPFAM" id="SSF56271">
    <property type="entry name" value="Pyruvoyl-dependent histidine and arginine decarboxylases"/>
    <property type="match status" value="1"/>
</dbReference>
<gene>
    <name evidence="8" type="ORF">OdinLCB4_005570</name>
</gene>
<keyword evidence="4" id="KW-0210">Decarboxylase</keyword>
<dbReference type="KEGG" id="oyw:OdinLCB4_005570"/>
<keyword evidence="5" id="KW-0456">Lyase</keyword>
<dbReference type="EMBL" id="CP091871">
    <property type="protein sequence ID" value="WEU39938.1"/>
    <property type="molecule type" value="Genomic_DNA"/>
</dbReference>
<name>A0AAF0IAA7_ODILC</name>
<evidence type="ECO:0000256" key="7">
    <source>
        <dbReference type="ARBA" id="ARBA00049309"/>
    </source>
</evidence>
<accession>A0AAF0IAA7</accession>
<dbReference type="Pfam" id="PF01862">
    <property type="entry name" value="PvlArgDC"/>
    <property type="match status" value="1"/>
</dbReference>
<comment type="cofactor">
    <cofactor evidence="1">
        <name>pyruvate</name>
        <dbReference type="ChEBI" id="CHEBI:15361"/>
    </cofactor>
</comment>
<dbReference type="Proteomes" id="UP000186851">
    <property type="component" value="Chromosome"/>
</dbReference>
<dbReference type="InterPro" id="IPR002724">
    <property type="entry name" value="Pyruvoyl-dep_arg_deCO2ase"/>
</dbReference>
<dbReference type="EC" id="4.1.1.19" evidence="3"/>
<evidence type="ECO:0000256" key="4">
    <source>
        <dbReference type="ARBA" id="ARBA00022793"/>
    </source>
</evidence>
<evidence type="ECO:0000313" key="9">
    <source>
        <dbReference type="Proteomes" id="UP000186851"/>
    </source>
</evidence>
<dbReference type="GO" id="GO:0006527">
    <property type="term" value="P:L-arginine catabolic process"/>
    <property type="evidence" value="ECO:0007669"/>
    <property type="project" value="InterPro"/>
</dbReference>
<reference evidence="8" key="2">
    <citation type="journal article" date="2022" name="Nat. Microbiol.">
        <title>A closed Candidatus Odinarchaeum chromosome exposes Asgard archaeal viruses.</title>
        <authorList>
            <person name="Tamarit D."/>
            <person name="Caceres E.F."/>
            <person name="Krupovic M."/>
            <person name="Nijland R."/>
            <person name="Eme L."/>
            <person name="Robinson N.P."/>
            <person name="Ettema T.J.G."/>
        </authorList>
    </citation>
    <scope>NUCLEOTIDE SEQUENCE</scope>
    <source>
        <strain evidence="8">LCB_4</strain>
    </source>
</reference>
<organism evidence="8 9">
    <name type="scientific">Odinarchaeota yellowstonii (strain LCB_4)</name>
    <dbReference type="NCBI Taxonomy" id="1841599"/>
    <lineage>
        <taxon>Archaea</taxon>
        <taxon>Promethearchaeati</taxon>
        <taxon>Candidatus Odinarchaeota</taxon>
        <taxon>Candidatus Odinarchaeia</taxon>
        <taxon>Candidatus Odinarchaeales</taxon>
        <taxon>Candidatus Odinarchaeaceae</taxon>
        <taxon>Candidatus Odinarchaeum</taxon>
    </lineage>
</organism>
<evidence type="ECO:0000313" key="8">
    <source>
        <dbReference type="EMBL" id="WEU39938.1"/>
    </source>
</evidence>
<evidence type="ECO:0000256" key="1">
    <source>
        <dbReference type="ARBA" id="ARBA00001928"/>
    </source>
</evidence>
<dbReference type="PANTHER" id="PTHR40438:SF1">
    <property type="entry name" value="PYRUVOYL-DEPENDENT ARGININE DECARBOXYLASE"/>
    <property type="match status" value="1"/>
</dbReference>
<dbReference type="InterPro" id="IPR016104">
    <property type="entry name" value="Pyr-dep_his/arg-deCO2ase"/>
</dbReference>